<accession>A0A2N5X6Q2</accession>
<feature type="transmembrane region" description="Helical" evidence="1">
    <location>
        <begin position="6"/>
        <end position="25"/>
    </location>
</feature>
<dbReference type="RefSeq" id="WP_101517178.1">
    <property type="nucleotide sequence ID" value="NZ_PKUS01000002.1"/>
</dbReference>
<gene>
    <name evidence="2" type="ORF">C0039_02830</name>
</gene>
<sequence length="154" mass="16558">MFTNKHVIIAMIVAPILAVLAWFAVGEFTGEQPKLAQPGQSYPLVEKSNCRYQSGACDLENGDFKLRLILQEDPTGPEFLLTASHPLEGVVLAVDATDAQPQPSPMRASDGTGLEWRIALGEKPAADERVRLVAKAAGSSYFADAATTFLQPES</sequence>
<keyword evidence="1" id="KW-0812">Transmembrane</keyword>
<keyword evidence="3" id="KW-1185">Reference proteome</keyword>
<evidence type="ECO:0000256" key="1">
    <source>
        <dbReference type="SAM" id="Phobius"/>
    </source>
</evidence>
<dbReference type="OrthoDB" id="9793024at2"/>
<dbReference type="AlphaFoldDB" id="A0A2N5X6Q2"/>
<keyword evidence="1" id="KW-0472">Membrane</keyword>
<keyword evidence="1" id="KW-1133">Transmembrane helix</keyword>
<reference evidence="2 3" key="1">
    <citation type="submission" date="2018-01" db="EMBL/GenBank/DDBJ databases">
        <title>The draft genome sequence of Halioglobus lutimaris HF004.</title>
        <authorList>
            <person name="Du Z.-J."/>
            <person name="Shi M.-J."/>
        </authorList>
    </citation>
    <scope>NUCLEOTIDE SEQUENCE [LARGE SCALE GENOMIC DNA]</scope>
    <source>
        <strain evidence="2 3">HF004</strain>
    </source>
</reference>
<comment type="caution">
    <text evidence="2">The sequence shown here is derived from an EMBL/GenBank/DDBJ whole genome shotgun (WGS) entry which is preliminary data.</text>
</comment>
<protein>
    <submittedName>
        <fullName evidence="2">Uncharacterized protein</fullName>
    </submittedName>
</protein>
<evidence type="ECO:0000313" key="2">
    <source>
        <dbReference type="EMBL" id="PLW70161.1"/>
    </source>
</evidence>
<name>A0A2N5X6Q2_9GAMM</name>
<dbReference type="EMBL" id="PKUS01000002">
    <property type="protein sequence ID" value="PLW70161.1"/>
    <property type="molecule type" value="Genomic_DNA"/>
</dbReference>
<proteinExistence type="predicted"/>
<dbReference type="Proteomes" id="UP000235005">
    <property type="component" value="Unassembled WGS sequence"/>
</dbReference>
<evidence type="ECO:0000313" key="3">
    <source>
        <dbReference type="Proteomes" id="UP000235005"/>
    </source>
</evidence>
<organism evidence="2 3">
    <name type="scientific">Pseudohalioglobus lutimaris</name>
    <dbReference type="NCBI Taxonomy" id="1737061"/>
    <lineage>
        <taxon>Bacteria</taxon>
        <taxon>Pseudomonadati</taxon>
        <taxon>Pseudomonadota</taxon>
        <taxon>Gammaproteobacteria</taxon>
        <taxon>Cellvibrionales</taxon>
        <taxon>Halieaceae</taxon>
        <taxon>Pseudohalioglobus</taxon>
    </lineage>
</organism>